<accession>A0A917GLE8</accession>
<proteinExistence type="predicted"/>
<sequence>MKQGFRNIIALCLLVAYSLSISLSIQNLIVDTVFDNGSHHDVSINLSDSKTPELSLFPDLEPLGNVLNETVLTFQNGEVKVAFQFLKQADQLLVVKDNQYLYKSKNIHPGLDIETLLYPFHTFS</sequence>
<keyword evidence="2" id="KW-1185">Reference proteome</keyword>
<dbReference type="EMBL" id="BMFQ01000002">
    <property type="protein sequence ID" value="GGG50319.1"/>
    <property type="molecule type" value="Genomic_DNA"/>
</dbReference>
<dbReference type="RefSeq" id="WP_188464684.1">
    <property type="nucleotide sequence ID" value="NZ_BMFQ01000002.1"/>
</dbReference>
<reference evidence="1" key="2">
    <citation type="submission" date="2020-09" db="EMBL/GenBank/DDBJ databases">
        <authorList>
            <person name="Sun Q."/>
            <person name="Zhou Y."/>
        </authorList>
    </citation>
    <scope>NUCLEOTIDE SEQUENCE</scope>
    <source>
        <strain evidence="1">CGMCC 1.12751</strain>
    </source>
</reference>
<protein>
    <submittedName>
        <fullName evidence="1">Uncharacterized protein</fullName>
    </submittedName>
</protein>
<dbReference type="AlphaFoldDB" id="A0A917GLE8"/>
<evidence type="ECO:0000313" key="1">
    <source>
        <dbReference type="EMBL" id="GGG50319.1"/>
    </source>
</evidence>
<organism evidence="1 2">
    <name type="scientific">Bizionia arctica</name>
    <dbReference type="NCBI Taxonomy" id="1495645"/>
    <lineage>
        <taxon>Bacteria</taxon>
        <taxon>Pseudomonadati</taxon>
        <taxon>Bacteroidota</taxon>
        <taxon>Flavobacteriia</taxon>
        <taxon>Flavobacteriales</taxon>
        <taxon>Flavobacteriaceae</taxon>
        <taxon>Bizionia</taxon>
    </lineage>
</organism>
<gene>
    <name evidence="1" type="ORF">GCM10010976_21860</name>
</gene>
<comment type="caution">
    <text evidence="1">The sequence shown here is derived from an EMBL/GenBank/DDBJ whole genome shotgun (WGS) entry which is preliminary data.</text>
</comment>
<dbReference type="Proteomes" id="UP000625976">
    <property type="component" value="Unassembled WGS sequence"/>
</dbReference>
<name>A0A917GLE8_9FLAO</name>
<reference evidence="1" key="1">
    <citation type="journal article" date="2014" name="Int. J. Syst. Evol. Microbiol.">
        <title>Complete genome sequence of Corynebacterium casei LMG S-19264T (=DSM 44701T), isolated from a smear-ripened cheese.</title>
        <authorList>
            <consortium name="US DOE Joint Genome Institute (JGI-PGF)"/>
            <person name="Walter F."/>
            <person name="Albersmeier A."/>
            <person name="Kalinowski J."/>
            <person name="Ruckert C."/>
        </authorList>
    </citation>
    <scope>NUCLEOTIDE SEQUENCE</scope>
    <source>
        <strain evidence="1">CGMCC 1.12751</strain>
    </source>
</reference>
<evidence type="ECO:0000313" key="2">
    <source>
        <dbReference type="Proteomes" id="UP000625976"/>
    </source>
</evidence>